<protein>
    <submittedName>
        <fullName evidence="4">TetR family transcriptional regulator</fullName>
    </submittedName>
</protein>
<sequence>MAKREDRRGELAEAACDWALEHGVLGLSLRPLAAALGTSDRMLVYYFGTRDALVADIIERSTARSVAVLAGLPAQPDVASGVRALWAAYKDDDGQLDRCQWIYAQAAAQDMLGAPEGGAPAAPVARANDAWIAALAGYLTRCGAAESAAARCARFVDAAVMGLHLDRHVERDEDLSVVVNDLASAALLLSGVSFSRV</sequence>
<evidence type="ECO:0000313" key="5">
    <source>
        <dbReference type="Proteomes" id="UP001612915"/>
    </source>
</evidence>
<dbReference type="SUPFAM" id="SSF46689">
    <property type="entry name" value="Homeodomain-like"/>
    <property type="match status" value="1"/>
</dbReference>
<dbReference type="Proteomes" id="UP001612915">
    <property type="component" value="Unassembled WGS sequence"/>
</dbReference>
<evidence type="ECO:0000313" key="4">
    <source>
        <dbReference type="EMBL" id="MFI7589063.1"/>
    </source>
</evidence>
<feature type="domain" description="HTH tetR-type" evidence="3">
    <location>
        <begin position="5"/>
        <end position="65"/>
    </location>
</feature>
<dbReference type="Pfam" id="PF00440">
    <property type="entry name" value="TetR_N"/>
    <property type="match status" value="1"/>
</dbReference>
<comment type="caution">
    <text evidence="4">The sequence shown here is derived from an EMBL/GenBank/DDBJ whole genome shotgun (WGS) entry which is preliminary data.</text>
</comment>
<dbReference type="InterPro" id="IPR009057">
    <property type="entry name" value="Homeodomain-like_sf"/>
</dbReference>
<dbReference type="RefSeq" id="WP_398283387.1">
    <property type="nucleotide sequence ID" value="NZ_JBITLV010000006.1"/>
</dbReference>
<accession>A0ABW8ARP1</accession>
<evidence type="ECO:0000256" key="1">
    <source>
        <dbReference type="ARBA" id="ARBA00023125"/>
    </source>
</evidence>
<evidence type="ECO:0000256" key="2">
    <source>
        <dbReference type="PROSITE-ProRule" id="PRU00335"/>
    </source>
</evidence>
<organism evidence="4 5">
    <name type="scientific">Spongisporangium articulatum</name>
    <dbReference type="NCBI Taxonomy" id="3362603"/>
    <lineage>
        <taxon>Bacteria</taxon>
        <taxon>Bacillati</taxon>
        <taxon>Actinomycetota</taxon>
        <taxon>Actinomycetes</taxon>
        <taxon>Kineosporiales</taxon>
        <taxon>Kineosporiaceae</taxon>
        <taxon>Spongisporangium</taxon>
    </lineage>
</organism>
<keyword evidence="1 2" id="KW-0238">DNA-binding</keyword>
<gene>
    <name evidence="4" type="ORF">ACIB24_18530</name>
</gene>
<dbReference type="Gene3D" id="1.10.357.10">
    <property type="entry name" value="Tetracycline Repressor, domain 2"/>
    <property type="match status" value="1"/>
</dbReference>
<dbReference type="InterPro" id="IPR001647">
    <property type="entry name" value="HTH_TetR"/>
</dbReference>
<name>A0ABW8ARP1_9ACTN</name>
<evidence type="ECO:0000259" key="3">
    <source>
        <dbReference type="PROSITE" id="PS50977"/>
    </source>
</evidence>
<reference evidence="4 5" key="1">
    <citation type="submission" date="2024-10" db="EMBL/GenBank/DDBJ databases">
        <title>The Natural Products Discovery Center: Release of the First 8490 Sequenced Strains for Exploring Actinobacteria Biosynthetic Diversity.</title>
        <authorList>
            <person name="Kalkreuter E."/>
            <person name="Kautsar S.A."/>
            <person name="Yang D."/>
            <person name="Bader C.D."/>
            <person name="Teijaro C.N."/>
            <person name="Fluegel L."/>
            <person name="Davis C.M."/>
            <person name="Simpson J.R."/>
            <person name="Lauterbach L."/>
            <person name="Steele A.D."/>
            <person name="Gui C."/>
            <person name="Meng S."/>
            <person name="Li G."/>
            <person name="Viehrig K."/>
            <person name="Ye F."/>
            <person name="Su P."/>
            <person name="Kiefer A.F."/>
            <person name="Nichols A."/>
            <person name="Cepeda A.J."/>
            <person name="Yan W."/>
            <person name="Fan B."/>
            <person name="Jiang Y."/>
            <person name="Adhikari A."/>
            <person name="Zheng C.-J."/>
            <person name="Schuster L."/>
            <person name="Cowan T.M."/>
            <person name="Smanski M.J."/>
            <person name="Chevrette M.G."/>
            <person name="De Carvalho L.P.S."/>
            <person name="Shen B."/>
        </authorList>
    </citation>
    <scope>NUCLEOTIDE SEQUENCE [LARGE SCALE GENOMIC DNA]</scope>
    <source>
        <strain evidence="4 5">NPDC049639</strain>
    </source>
</reference>
<feature type="DNA-binding region" description="H-T-H motif" evidence="2">
    <location>
        <begin position="28"/>
        <end position="47"/>
    </location>
</feature>
<dbReference type="PROSITE" id="PS50977">
    <property type="entry name" value="HTH_TETR_2"/>
    <property type="match status" value="1"/>
</dbReference>
<keyword evidence="5" id="KW-1185">Reference proteome</keyword>
<proteinExistence type="predicted"/>
<dbReference type="EMBL" id="JBITLV010000006">
    <property type="protein sequence ID" value="MFI7589063.1"/>
    <property type="molecule type" value="Genomic_DNA"/>
</dbReference>